<sequence>MWVYNHSRHRRNMNMSQLPPFGPMGPSSGQNMGWISNMLGQALQQLNQPPPYPQTMPPYVPPYMPPYTPTTNPSFPQQQPMPTTTQGPLGLPASPPAINPTKPINPPGTSVVIDANTVKPCMNTCTYVWLKNGTTYWVWMSQTTQDSIYGYYWNGSQWAQFSLPLQQIDYFQCFSC</sequence>
<organism evidence="1 2">
    <name type="scientific">Fredinandcohnia salidurans</name>
    <dbReference type="NCBI Taxonomy" id="2595041"/>
    <lineage>
        <taxon>Bacteria</taxon>
        <taxon>Bacillati</taxon>
        <taxon>Bacillota</taxon>
        <taxon>Bacilli</taxon>
        <taxon>Bacillales</taxon>
        <taxon>Bacillaceae</taxon>
        <taxon>Fredinandcohnia</taxon>
    </lineage>
</organism>
<protein>
    <submittedName>
        <fullName evidence="1">Uncharacterized protein</fullName>
    </submittedName>
</protein>
<name>A0ABW4MVC4_9BACI</name>
<gene>
    <name evidence="1" type="ORF">ACFSFW_23690</name>
</gene>
<dbReference type="RefSeq" id="WP_304217356.1">
    <property type="nucleotide sequence ID" value="NZ_JBHUEK010000034.1"/>
</dbReference>
<evidence type="ECO:0000313" key="1">
    <source>
        <dbReference type="EMBL" id="MFD1781654.1"/>
    </source>
</evidence>
<evidence type="ECO:0000313" key="2">
    <source>
        <dbReference type="Proteomes" id="UP001597227"/>
    </source>
</evidence>
<dbReference type="EMBL" id="JBHUEK010000034">
    <property type="protein sequence ID" value="MFD1781654.1"/>
    <property type="molecule type" value="Genomic_DNA"/>
</dbReference>
<proteinExistence type="predicted"/>
<reference evidence="2" key="1">
    <citation type="journal article" date="2019" name="Int. J. Syst. Evol. Microbiol.">
        <title>The Global Catalogue of Microorganisms (GCM) 10K type strain sequencing project: providing services to taxonomists for standard genome sequencing and annotation.</title>
        <authorList>
            <consortium name="The Broad Institute Genomics Platform"/>
            <consortium name="The Broad Institute Genome Sequencing Center for Infectious Disease"/>
            <person name="Wu L."/>
            <person name="Ma J."/>
        </authorList>
    </citation>
    <scope>NUCLEOTIDE SEQUENCE [LARGE SCALE GENOMIC DNA]</scope>
    <source>
        <strain evidence="2">CCUG 15531</strain>
    </source>
</reference>
<comment type="caution">
    <text evidence="1">The sequence shown here is derived from an EMBL/GenBank/DDBJ whole genome shotgun (WGS) entry which is preliminary data.</text>
</comment>
<keyword evidence="2" id="KW-1185">Reference proteome</keyword>
<dbReference type="Proteomes" id="UP001597227">
    <property type="component" value="Unassembled WGS sequence"/>
</dbReference>
<accession>A0ABW4MVC4</accession>